<accession>A0ABU3S1U9</accession>
<protein>
    <submittedName>
        <fullName evidence="3">DinB family protein</fullName>
    </submittedName>
</protein>
<sequence length="168" mass="18845">MIDTAYAVIMARYNAWQNENLYGAAATLSDAARRQDRGAFFGSIHGTFCHLLWGDRMWLHRFAGMPKPDVPGSESSRMIEDWDELVAERRATDAVIGDWAAGLSREWLAGDLTWVSGISRRELTRPRAQLVVHFFNHQTHHRGQVHAMLTGAGVKPGDTDLVLVDMRG</sequence>
<evidence type="ECO:0000256" key="1">
    <source>
        <dbReference type="ARBA" id="ARBA00008635"/>
    </source>
</evidence>
<proteinExistence type="inferred from homology"/>
<keyword evidence="4" id="KW-1185">Reference proteome</keyword>
<name>A0ABU3S1U9_9HYPH</name>
<organism evidence="3 4">
    <name type="scientific">Bosea rubneri</name>
    <dbReference type="NCBI Taxonomy" id="3075434"/>
    <lineage>
        <taxon>Bacteria</taxon>
        <taxon>Pseudomonadati</taxon>
        <taxon>Pseudomonadota</taxon>
        <taxon>Alphaproteobacteria</taxon>
        <taxon>Hyphomicrobiales</taxon>
        <taxon>Boseaceae</taxon>
        <taxon>Bosea</taxon>
    </lineage>
</organism>
<dbReference type="InterPro" id="IPR007837">
    <property type="entry name" value="DinB"/>
</dbReference>
<gene>
    <name evidence="3" type="ORF">RKE40_02645</name>
</gene>
<keyword evidence="2" id="KW-0479">Metal-binding</keyword>
<evidence type="ECO:0000313" key="4">
    <source>
        <dbReference type="Proteomes" id="UP001254257"/>
    </source>
</evidence>
<reference evidence="3 4" key="1">
    <citation type="submission" date="2023-09" db="EMBL/GenBank/DDBJ databases">
        <title>Whole genome shotgun sequencing (WGS) of Bosea sp. ZW T0_25, isolated from stored onions (Allium cepa).</title>
        <authorList>
            <person name="Stoll D.A."/>
            <person name="Huch M."/>
        </authorList>
    </citation>
    <scope>NUCLEOTIDE SEQUENCE [LARGE SCALE GENOMIC DNA]</scope>
    <source>
        <strain evidence="3 4">ZW T0_25</strain>
    </source>
</reference>
<comment type="caution">
    <text evidence="3">The sequence shown here is derived from an EMBL/GenBank/DDBJ whole genome shotgun (WGS) entry which is preliminary data.</text>
</comment>
<dbReference type="EMBL" id="JAWDID010000002">
    <property type="protein sequence ID" value="MDU0338758.1"/>
    <property type="molecule type" value="Genomic_DNA"/>
</dbReference>
<dbReference type="SUPFAM" id="SSF109854">
    <property type="entry name" value="DinB/YfiT-like putative metalloenzymes"/>
    <property type="match status" value="1"/>
</dbReference>
<dbReference type="Pfam" id="PF05163">
    <property type="entry name" value="DinB"/>
    <property type="match status" value="1"/>
</dbReference>
<dbReference type="Gene3D" id="1.20.120.450">
    <property type="entry name" value="dinb family like domain"/>
    <property type="match status" value="1"/>
</dbReference>
<dbReference type="InterPro" id="IPR034660">
    <property type="entry name" value="DinB/YfiT-like"/>
</dbReference>
<dbReference type="Proteomes" id="UP001254257">
    <property type="component" value="Unassembled WGS sequence"/>
</dbReference>
<evidence type="ECO:0000256" key="2">
    <source>
        <dbReference type="ARBA" id="ARBA00022723"/>
    </source>
</evidence>
<dbReference type="PANTHER" id="PTHR37302:SF1">
    <property type="entry name" value="PROTEIN DINB"/>
    <property type="match status" value="1"/>
</dbReference>
<dbReference type="RefSeq" id="WP_316016691.1">
    <property type="nucleotide sequence ID" value="NZ_JAWDID010000002.1"/>
</dbReference>
<dbReference type="PANTHER" id="PTHR37302">
    <property type="entry name" value="SLR1116 PROTEIN"/>
    <property type="match status" value="1"/>
</dbReference>
<comment type="similarity">
    <text evidence="1">Belongs to the DinB family.</text>
</comment>
<evidence type="ECO:0000313" key="3">
    <source>
        <dbReference type="EMBL" id="MDU0338758.1"/>
    </source>
</evidence>